<reference evidence="9 10" key="1">
    <citation type="submission" date="2019-12" db="EMBL/GenBank/DDBJ databases">
        <title>Chitinophaga sp. strain ysch24 (GDMCC 1.1355), whole genome shotgun sequence.</title>
        <authorList>
            <person name="Zhang X."/>
        </authorList>
    </citation>
    <scope>NUCLEOTIDE SEQUENCE [LARGE SCALE GENOMIC DNA]</scope>
    <source>
        <strain evidence="10">ysch24</strain>
    </source>
</reference>
<organism evidence="9 10">
    <name type="scientific">Chitinophaga tropicalis</name>
    <dbReference type="NCBI Taxonomy" id="2683588"/>
    <lineage>
        <taxon>Bacteria</taxon>
        <taxon>Pseudomonadati</taxon>
        <taxon>Bacteroidota</taxon>
        <taxon>Chitinophagia</taxon>
        <taxon>Chitinophagales</taxon>
        <taxon>Chitinophagaceae</taxon>
        <taxon>Chitinophaga</taxon>
    </lineage>
</organism>
<keyword evidence="3 6" id="KW-0732">Signal</keyword>
<keyword evidence="5" id="KW-0998">Cell outer membrane</keyword>
<keyword evidence="10" id="KW-1185">Reference proteome</keyword>
<feature type="domain" description="SusD-like N-terminal" evidence="8">
    <location>
        <begin position="25"/>
        <end position="224"/>
    </location>
</feature>
<protein>
    <submittedName>
        <fullName evidence="9">RagB/SusD family nutrient uptake outer membrane protein</fullName>
    </submittedName>
</protein>
<name>A0A7K1U3Q1_9BACT</name>
<dbReference type="SUPFAM" id="SSF48452">
    <property type="entry name" value="TPR-like"/>
    <property type="match status" value="1"/>
</dbReference>
<evidence type="ECO:0000313" key="10">
    <source>
        <dbReference type="Proteomes" id="UP000461730"/>
    </source>
</evidence>
<dbReference type="GO" id="GO:0009279">
    <property type="term" value="C:cell outer membrane"/>
    <property type="evidence" value="ECO:0007669"/>
    <property type="project" value="UniProtKB-SubCell"/>
</dbReference>
<evidence type="ECO:0000256" key="2">
    <source>
        <dbReference type="ARBA" id="ARBA00006275"/>
    </source>
</evidence>
<dbReference type="InterPro" id="IPR012944">
    <property type="entry name" value="SusD_RagB_dom"/>
</dbReference>
<accession>A0A7K1U3Q1</accession>
<evidence type="ECO:0000256" key="5">
    <source>
        <dbReference type="ARBA" id="ARBA00023237"/>
    </source>
</evidence>
<dbReference type="Pfam" id="PF07980">
    <property type="entry name" value="SusD_RagB"/>
    <property type="match status" value="1"/>
</dbReference>
<evidence type="ECO:0000256" key="6">
    <source>
        <dbReference type="SAM" id="SignalP"/>
    </source>
</evidence>
<proteinExistence type="inferred from homology"/>
<comment type="caution">
    <text evidence="9">The sequence shown here is derived from an EMBL/GenBank/DDBJ whole genome shotgun (WGS) entry which is preliminary data.</text>
</comment>
<dbReference type="CDD" id="cd08977">
    <property type="entry name" value="SusD"/>
    <property type="match status" value="1"/>
</dbReference>
<dbReference type="EMBL" id="WRXN01000004">
    <property type="protein sequence ID" value="MVT08969.1"/>
    <property type="molecule type" value="Genomic_DNA"/>
</dbReference>
<comment type="similarity">
    <text evidence="2">Belongs to the SusD family.</text>
</comment>
<sequence>MKTMKRLHIYAALLLLIITSSCNKDFLDTVPISNQSETGFYKTENDIMQAVSGVYNKLLGFPDVNNIYLSECRSSNYYVDRQDAARDYFSISAFEVTPALGTLQTAWTNDYELIERANQVLDRIDDIPFSDTTKRSRLKGECKFLRALSYFELVKVFGGVPLIDKVVSSQEALSYGRVGADTIYNFIVKELTEAAILLPKSYTGADKGRATKWAALGLLGKAYLYMAGYPLLKTENYAKAVTALKEVLNAENQADGWKFAATYAEIFKTASDNKYSLFEVQYLSGGKGLGNPVPGEVIPLDMDTKITPYGSYYMQGFPSDDLINSFETGDKRKFVILDTVYRNRSGVMTKRNYFKKYLDSTAASSILSSSDWGINFPLLRPEDVMLMYAEAVNETGGPTTEAVTLVNRIRTRAGLATIDAPSQTDFKLIIERERRHELAWEGQYWGDLVRTGRCLDVMNPWLQQNYQINMDANKFIYPIPQSEIQIKPGLYTQNPGYN</sequence>
<evidence type="ECO:0000256" key="3">
    <source>
        <dbReference type="ARBA" id="ARBA00022729"/>
    </source>
</evidence>
<keyword evidence="4" id="KW-0472">Membrane</keyword>
<comment type="subcellular location">
    <subcellularLocation>
        <location evidence="1">Cell outer membrane</location>
    </subcellularLocation>
</comment>
<dbReference type="Proteomes" id="UP000461730">
    <property type="component" value="Unassembled WGS sequence"/>
</dbReference>
<evidence type="ECO:0000313" key="9">
    <source>
        <dbReference type="EMBL" id="MVT08969.1"/>
    </source>
</evidence>
<evidence type="ECO:0000256" key="1">
    <source>
        <dbReference type="ARBA" id="ARBA00004442"/>
    </source>
</evidence>
<dbReference type="AlphaFoldDB" id="A0A7K1U3Q1"/>
<dbReference type="Gene3D" id="1.25.40.390">
    <property type="match status" value="1"/>
</dbReference>
<feature type="domain" description="RagB/SusD" evidence="7">
    <location>
        <begin position="325"/>
        <end position="497"/>
    </location>
</feature>
<feature type="chain" id="PRO_5029864087" evidence="6">
    <location>
        <begin position="24"/>
        <end position="498"/>
    </location>
</feature>
<evidence type="ECO:0000256" key="4">
    <source>
        <dbReference type="ARBA" id="ARBA00023136"/>
    </source>
</evidence>
<evidence type="ECO:0000259" key="8">
    <source>
        <dbReference type="Pfam" id="PF14322"/>
    </source>
</evidence>
<gene>
    <name evidence="9" type="ORF">GO493_11915</name>
</gene>
<dbReference type="InterPro" id="IPR011990">
    <property type="entry name" value="TPR-like_helical_dom_sf"/>
</dbReference>
<feature type="signal peptide" evidence="6">
    <location>
        <begin position="1"/>
        <end position="23"/>
    </location>
</feature>
<dbReference type="Pfam" id="PF14322">
    <property type="entry name" value="SusD-like_3"/>
    <property type="match status" value="1"/>
</dbReference>
<evidence type="ECO:0000259" key="7">
    <source>
        <dbReference type="Pfam" id="PF07980"/>
    </source>
</evidence>
<dbReference type="PROSITE" id="PS51257">
    <property type="entry name" value="PROKAR_LIPOPROTEIN"/>
    <property type="match status" value="1"/>
</dbReference>
<dbReference type="InterPro" id="IPR033985">
    <property type="entry name" value="SusD-like_N"/>
</dbReference>